<evidence type="ECO:0000256" key="7">
    <source>
        <dbReference type="PROSITE-ProRule" id="PRU10141"/>
    </source>
</evidence>
<dbReference type="InterPro" id="IPR014720">
    <property type="entry name" value="dsRBD_dom"/>
</dbReference>
<dbReference type="Pfam" id="PF00069">
    <property type="entry name" value="Pkinase"/>
    <property type="match status" value="1"/>
</dbReference>
<proteinExistence type="inferred from homology"/>
<dbReference type="InterPro" id="IPR050339">
    <property type="entry name" value="CC_SR_Kinase"/>
</dbReference>
<dbReference type="Gene3D" id="1.10.510.10">
    <property type="entry name" value="Transferase(Phosphotransferase) domain 1"/>
    <property type="match status" value="1"/>
</dbReference>
<dbReference type="PROSITE" id="PS50137">
    <property type="entry name" value="DS_RBD"/>
    <property type="match status" value="2"/>
</dbReference>
<comment type="caution">
    <text evidence="11">The sequence shown here is derived from an EMBL/GenBank/DDBJ whole genome shotgun (WGS) entry which is preliminary data.</text>
</comment>
<dbReference type="InterPro" id="IPR000719">
    <property type="entry name" value="Prot_kinase_dom"/>
</dbReference>
<feature type="domain" description="DRBM" evidence="10">
    <location>
        <begin position="122"/>
        <end position="190"/>
    </location>
</feature>
<dbReference type="PROSITE" id="PS50011">
    <property type="entry name" value="PROTEIN_KINASE_DOM"/>
    <property type="match status" value="1"/>
</dbReference>
<feature type="compositionally biased region" description="Polar residues" evidence="8">
    <location>
        <begin position="190"/>
        <end position="199"/>
    </location>
</feature>
<dbReference type="Gene3D" id="3.30.200.20">
    <property type="entry name" value="Phosphorylase Kinase, domain 1"/>
    <property type="match status" value="1"/>
</dbReference>
<feature type="domain" description="DRBM" evidence="10">
    <location>
        <begin position="27"/>
        <end position="95"/>
    </location>
</feature>
<keyword evidence="12" id="KW-1185">Reference proteome</keyword>
<evidence type="ECO:0000256" key="5">
    <source>
        <dbReference type="ARBA" id="ARBA00037982"/>
    </source>
</evidence>
<sequence length="638" mass="73267">MKVRVIAVNKCSSDRDYNIICTMAGQNYVSELNEYKQKNNVTVIYEEVSVNGPDHDRTFTFKVIVNGVEYPEAIGKTKKDARHYAAREALEMIRGQSNTSSDTTSDRRESCTSPSVPSNQINCVSWLNEYCQQKQLVIQLVKNSHMGPAGLPHFSCQYNIGNREYPEGKSNSKKEAKKEAARLAYEQLQLEENVQTPNKSQKDSNSGLDSSLDYSSSSATPVFESQTNGTSTPQQAQYESSSRQSSIKSHCGNYESQRTGNDDYIVFKDSSSSKKENPVALLKVSPRGTRLKNRKVNLAPDFRNDFKSTPNKNDQENMVANLNMERPSGKDIDEKTNFYNPQNPRFLLEFEEITSLGKGGFGSVYKARNKLDKNMYAVKCVKYEKKAEREVAVLARLEHDNIVRYSTAWFEELPGKLLETSESYSSSSSDPSALHKYLLIQMKLYEKGTLKNWIDDKNHLKTTRSKTDALKIFTQMVDGVEYIHSNNLIHRDLKPRNIFLSEDDKIKIGDFGLATEIINENDGNSLQRTKRTGTVLYMSPEQENQNKYENEVDIYSLGLIWFELLWRFETESEKFHMWSKIRGREFPEEFRTQYSAESRLIKKMLSETPKDRPKASKIAERLDRYFKKETEHKETKTV</sequence>
<dbReference type="InterPro" id="IPR008271">
    <property type="entry name" value="Ser/Thr_kinase_AS"/>
</dbReference>
<dbReference type="Proteomes" id="UP001369086">
    <property type="component" value="Unassembled WGS sequence"/>
</dbReference>
<dbReference type="SMART" id="SM00220">
    <property type="entry name" value="S_TKc"/>
    <property type="match status" value="1"/>
</dbReference>
<feature type="region of interest" description="Disordered" evidence="8">
    <location>
        <begin position="91"/>
        <end position="117"/>
    </location>
</feature>
<evidence type="ECO:0000259" key="10">
    <source>
        <dbReference type="PROSITE" id="PS50137"/>
    </source>
</evidence>
<dbReference type="CDD" id="cd19903">
    <property type="entry name" value="DSRM_EIF2AK2_rpt1"/>
    <property type="match status" value="1"/>
</dbReference>
<keyword evidence="4 7" id="KW-0067">ATP-binding</keyword>
<dbReference type="InterPro" id="IPR044452">
    <property type="entry name" value="EIF2AK2_DSRM_1"/>
</dbReference>
<dbReference type="SUPFAM" id="SSF56112">
    <property type="entry name" value="Protein kinase-like (PK-like)"/>
    <property type="match status" value="1"/>
</dbReference>
<feature type="compositionally biased region" description="Low complexity" evidence="8">
    <location>
        <begin position="203"/>
        <end position="218"/>
    </location>
</feature>
<reference evidence="11 12" key="1">
    <citation type="submission" date="2021-05" db="EMBL/GenBank/DDBJ databases">
        <authorList>
            <person name="Zahm M."/>
            <person name="Klopp C."/>
            <person name="Cabau C."/>
            <person name="Kuhl H."/>
            <person name="Suciu R."/>
            <person name="Ciorpac M."/>
            <person name="Holostenco D."/>
            <person name="Gessner J."/>
            <person name="Wuertz S."/>
            <person name="Hohne C."/>
            <person name="Stock M."/>
            <person name="Gislard M."/>
            <person name="Lluch J."/>
            <person name="Milhes M."/>
            <person name="Lampietro C."/>
            <person name="Lopez Roques C."/>
            <person name="Donnadieu C."/>
            <person name="Du K."/>
            <person name="Schartl M."/>
            <person name="Guiguen Y."/>
        </authorList>
    </citation>
    <scope>NUCLEOTIDE SEQUENCE [LARGE SCALE GENOMIC DNA]</scope>
    <source>
        <strain evidence="11">Hh-F2</strain>
        <tissue evidence="11">Blood</tissue>
    </source>
</reference>
<evidence type="ECO:0000256" key="6">
    <source>
        <dbReference type="PROSITE-ProRule" id="PRU00266"/>
    </source>
</evidence>
<feature type="compositionally biased region" description="Polar residues" evidence="8">
    <location>
        <begin position="219"/>
        <end position="259"/>
    </location>
</feature>
<accession>A0ABR0ZXK4</accession>
<keyword evidence="6" id="KW-0694">RNA-binding</keyword>
<evidence type="ECO:0000313" key="12">
    <source>
        <dbReference type="Proteomes" id="UP001369086"/>
    </source>
</evidence>
<dbReference type="InterPro" id="IPR011009">
    <property type="entry name" value="Kinase-like_dom_sf"/>
</dbReference>
<dbReference type="PROSITE" id="PS00107">
    <property type="entry name" value="PROTEIN_KINASE_ATP"/>
    <property type="match status" value="1"/>
</dbReference>
<evidence type="ECO:0000256" key="2">
    <source>
        <dbReference type="ARBA" id="ARBA00022741"/>
    </source>
</evidence>
<feature type="binding site" evidence="7">
    <location>
        <position position="379"/>
    </location>
    <ligand>
        <name>ATP</name>
        <dbReference type="ChEBI" id="CHEBI:30616"/>
    </ligand>
</feature>
<dbReference type="CDD" id="cd20314">
    <property type="entry name" value="DSRM_EIF2AK2"/>
    <property type="match status" value="1"/>
</dbReference>
<name>A0ABR0ZXK4_HUSHU</name>
<evidence type="ECO:0000256" key="1">
    <source>
        <dbReference type="ARBA" id="ARBA00022679"/>
    </source>
</evidence>
<dbReference type="PANTHER" id="PTHR11042:SF194">
    <property type="entry name" value="DOUBLE-STRANDED RNA ACTIVATED PROTEIN KINASE"/>
    <property type="match status" value="1"/>
</dbReference>
<dbReference type="Pfam" id="PF00035">
    <property type="entry name" value="dsrm"/>
    <property type="match status" value="2"/>
</dbReference>
<keyword evidence="3" id="KW-0418">Kinase</keyword>
<dbReference type="SUPFAM" id="SSF54768">
    <property type="entry name" value="dsRNA-binding domain-like"/>
    <property type="match status" value="2"/>
</dbReference>
<organism evidence="11 12">
    <name type="scientific">Huso huso</name>
    <name type="common">Beluga</name>
    <name type="synonym">Acipenser huso</name>
    <dbReference type="NCBI Taxonomy" id="61971"/>
    <lineage>
        <taxon>Eukaryota</taxon>
        <taxon>Metazoa</taxon>
        <taxon>Chordata</taxon>
        <taxon>Craniata</taxon>
        <taxon>Vertebrata</taxon>
        <taxon>Euteleostomi</taxon>
        <taxon>Actinopterygii</taxon>
        <taxon>Chondrostei</taxon>
        <taxon>Acipenseriformes</taxon>
        <taxon>Acipenseridae</taxon>
        <taxon>Huso</taxon>
    </lineage>
</organism>
<dbReference type="Gene3D" id="3.30.160.20">
    <property type="match status" value="2"/>
</dbReference>
<dbReference type="EMBL" id="JAHFZB010000005">
    <property type="protein sequence ID" value="KAK6489552.1"/>
    <property type="molecule type" value="Genomic_DNA"/>
</dbReference>
<evidence type="ECO:0000259" key="9">
    <source>
        <dbReference type="PROSITE" id="PS50011"/>
    </source>
</evidence>
<keyword evidence="2 7" id="KW-0547">Nucleotide-binding</keyword>
<evidence type="ECO:0000256" key="8">
    <source>
        <dbReference type="SAM" id="MobiDB-lite"/>
    </source>
</evidence>
<dbReference type="PROSITE" id="PS00108">
    <property type="entry name" value="PROTEIN_KINASE_ST"/>
    <property type="match status" value="1"/>
</dbReference>
<evidence type="ECO:0000256" key="3">
    <source>
        <dbReference type="ARBA" id="ARBA00022777"/>
    </source>
</evidence>
<feature type="region of interest" description="Disordered" evidence="8">
    <location>
        <begin position="190"/>
        <end position="259"/>
    </location>
</feature>
<protein>
    <submittedName>
        <fullName evidence="11">Interferon-induced</fullName>
    </submittedName>
</protein>
<evidence type="ECO:0000313" key="11">
    <source>
        <dbReference type="EMBL" id="KAK6489552.1"/>
    </source>
</evidence>
<dbReference type="SMART" id="SM00358">
    <property type="entry name" value="DSRM"/>
    <property type="match status" value="2"/>
</dbReference>
<feature type="domain" description="Protein kinase" evidence="9">
    <location>
        <begin position="350"/>
        <end position="626"/>
    </location>
</feature>
<dbReference type="PANTHER" id="PTHR11042">
    <property type="entry name" value="EUKARYOTIC TRANSLATION INITIATION FACTOR 2-ALPHA KINASE EIF2-ALPHA KINASE -RELATED"/>
    <property type="match status" value="1"/>
</dbReference>
<gene>
    <name evidence="11" type="ORF">HHUSO_G6376</name>
</gene>
<keyword evidence="1" id="KW-0808">Transferase</keyword>
<dbReference type="InterPro" id="IPR017441">
    <property type="entry name" value="Protein_kinase_ATP_BS"/>
</dbReference>
<comment type="similarity">
    <text evidence="5">Belongs to the protein kinase superfamily. Ser/Thr protein kinase family. GCN2 subfamily.</text>
</comment>
<evidence type="ECO:0000256" key="4">
    <source>
        <dbReference type="ARBA" id="ARBA00022840"/>
    </source>
</evidence>